<feature type="transmembrane region" description="Helical" evidence="2">
    <location>
        <begin position="16"/>
        <end position="43"/>
    </location>
</feature>
<sequence length="104" mass="11759">MLLAILLRVIQNLLGYLSIVIGLILLVTPGPGIVFLLLGMALADWPAKKRFFTWLQRFAWFRTADEWVHRKWGFHLPGNLPEESRQGKGGESASVEPVSAMDER</sequence>
<evidence type="ECO:0000256" key="1">
    <source>
        <dbReference type="SAM" id="MobiDB-lite"/>
    </source>
</evidence>
<evidence type="ECO:0008006" key="5">
    <source>
        <dbReference type="Google" id="ProtNLM"/>
    </source>
</evidence>
<keyword evidence="2" id="KW-1133">Transmembrane helix</keyword>
<dbReference type="Pfam" id="PF09656">
    <property type="entry name" value="PGPGW"/>
    <property type="match status" value="1"/>
</dbReference>
<organism evidence="3 4">
    <name type="scientific">Kolteria novifilia</name>
    <dbReference type="NCBI Taxonomy" id="2527975"/>
    <lineage>
        <taxon>Bacteria</taxon>
        <taxon>Pseudomonadati</taxon>
        <taxon>Planctomycetota</taxon>
        <taxon>Planctomycetia</taxon>
        <taxon>Kolteriales</taxon>
        <taxon>Kolteriaceae</taxon>
        <taxon>Kolteria</taxon>
    </lineage>
</organism>
<reference evidence="3 4" key="1">
    <citation type="submission" date="2019-02" db="EMBL/GenBank/DDBJ databases">
        <title>Deep-cultivation of Planctomycetes and their phenomic and genomic characterization uncovers novel biology.</title>
        <authorList>
            <person name="Wiegand S."/>
            <person name="Jogler M."/>
            <person name="Boedeker C."/>
            <person name="Pinto D."/>
            <person name="Vollmers J."/>
            <person name="Rivas-Marin E."/>
            <person name="Kohn T."/>
            <person name="Peeters S.H."/>
            <person name="Heuer A."/>
            <person name="Rast P."/>
            <person name="Oberbeckmann S."/>
            <person name="Bunk B."/>
            <person name="Jeske O."/>
            <person name="Meyerdierks A."/>
            <person name="Storesund J.E."/>
            <person name="Kallscheuer N."/>
            <person name="Luecker S."/>
            <person name="Lage O.M."/>
            <person name="Pohl T."/>
            <person name="Merkel B.J."/>
            <person name="Hornburger P."/>
            <person name="Mueller R.-W."/>
            <person name="Bruemmer F."/>
            <person name="Labrenz M."/>
            <person name="Spormann A.M."/>
            <person name="Op den Camp H."/>
            <person name="Overmann J."/>
            <person name="Amann R."/>
            <person name="Jetten M.S.M."/>
            <person name="Mascher T."/>
            <person name="Medema M.H."/>
            <person name="Devos D.P."/>
            <person name="Kaster A.-K."/>
            <person name="Ovreas L."/>
            <person name="Rohde M."/>
            <person name="Galperin M.Y."/>
            <person name="Jogler C."/>
        </authorList>
    </citation>
    <scope>NUCLEOTIDE SEQUENCE [LARGE SCALE GENOMIC DNA]</scope>
    <source>
        <strain evidence="3 4">Pan216</strain>
    </source>
</reference>
<protein>
    <recommendedName>
        <fullName evidence="5">Transmembrane protein (PGPGW)</fullName>
    </recommendedName>
</protein>
<evidence type="ECO:0000313" key="4">
    <source>
        <dbReference type="Proteomes" id="UP000317093"/>
    </source>
</evidence>
<keyword evidence="2" id="KW-0472">Membrane</keyword>
<feature type="region of interest" description="Disordered" evidence="1">
    <location>
        <begin position="78"/>
        <end position="104"/>
    </location>
</feature>
<keyword evidence="4" id="KW-1185">Reference proteome</keyword>
<accession>A0A518B7Q8</accession>
<evidence type="ECO:0000313" key="3">
    <source>
        <dbReference type="EMBL" id="QDU63001.1"/>
    </source>
</evidence>
<keyword evidence="2" id="KW-0812">Transmembrane</keyword>
<gene>
    <name evidence="3" type="ORF">Pan216_38750</name>
</gene>
<dbReference type="InterPro" id="IPR019099">
    <property type="entry name" value="Uncharacterised_PGPGW_TM"/>
</dbReference>
<evidence type="ECO:0000256" key="2">
    <source>
        <dbReference type="SAM" id="Phobius"/>
    </source>
</evidence>
<name>A0A518B7Q8_9BACT</name>
<dbReference type="EMBL" id="CP036279">
    <property type="protein sequence ID" value="QDU63001.1"/>
    <property type="molecule type" value="Genomic_DNA"/>
</dbReference>
<dbReference type="KEGG" id="knv:Pan216_38750"/>
<dbReference type="Proteomes" id="UP000317093">
    <property type="component" value="Chromosome"/>
</dbReference>
<dbReference type="AlphaFoldDB" id="A0A518B7Q8"/>
<proteinExistence type="predicted"/>